<dbReference type="Gene3D" id="1.10.287.130">
    <property type="match status" value="1"/>
</dbReference>
<evidence type="ECO:0000256" key="12">
    <source>
        <dbReference type="ARBA" id="ARBA00023012"/>
    </source>
</evidence>
<dbReference type="Pfam" id="PF12860">
    <property type="entry name" value="PAS_7"/>
    <property type="match status" value="1"/>
</dbReference>
<evidence type="ECO:0000259" key="16">
    <source>
        <dbReference type="PROSITE" id="PS50109"/>
    </source>
</evidence>
<evidence type="ECO:0000256" key="13">
    <source>
        <dbReference type="ARBA" id="ARBA00023136"/>
    </source>
</evidence>
<dbReference type="InterPro" id="IPR035965">
    <property type="entry name" value="PAS-like_dom_sf"/>
</dbReference>
<dbReference type="SMART" id="SM00448">
    <property type="entry name" value="REC"/>
    <property type="match status" value="1"/>
</dbReference>
<dbReference type="RefSeq" id="WP_183359573.1">
    <property type="nucleotide sequence ID" value="NZ_BLXZ01000001.1"/>
</dbReference>
<reference evidence="21" key="1">
    <citation type="submission" date="2020-06" db="EMBL/GenBank/DDBJ databases">
        <title>Draft genomic sequecing of Geomonas sp. Red745.</title>
        <authorList>
            <person name="Itoh H."/>
            <person name="Xu Z.X."/>
            <person name="Ushijima N."/>
            <person name="Masuda Y."/>
            <person name="Shiratori Y."/>
            <person name="Senoo K."/>
        </authorList>
    </citation>
    <scope>NUCLEOTIDE SEQUENCE [LARGE SCALE GENOMIC DNA]</scope>
    <source>
        <strain evidence="21">Red745</strain>
    </source>
</reference>
<dbReference type="EC" id="2.7.13.3" evidence="3"/>
<evidence type="ECO:0000256" key="9">
    <source>
        <dbReference type="ARBA" id="ARBA00022777"/>
    </source>
</evidence>
<dbReference type="InterPro" id="IPR003661">
    <property type="entry name" value="HisK_dim/P_dom"/>
</dbReference>
<keyword evidence="6" id="KW-0808">Transferase</keyword>
<dbReference type="PROSITE" id="PS50113">
    <property type="entry name" value="PAC"/>
    <property type="match status" value="1"/>
</dbReference>
<evidence type="ECO:0000313" key="21">
    <source>
        <dbReference type="Proteomes" id="UP000587586"/>
    </source>
</evidence>
<dbReference type="InterPro" id="IPR001610">
    <property type="entry name" value="PAC"/>
</dbReference>
<evidence type="ECO:0000256" key="5">
    <source>
        <dbReference type="ARBA" id="ARBA00022553"/>
    </source>
</evidence>
<evidence type="ECO:0000256" key="10">
    <source>
        <dbReference type="ARBA" id="ARBA00022840"/>
    </source>
</evidence>
<dbReference type="GO" id="GO:0000155">
    <property type="term" value="F:phosphorelay sensor kinase activity"/>
    <property type="evidence" value="ECO:0007669"/>
    <property type="project" value="InterPro"/>
</dbReference>
<evidence type="ECO:0000256" key="7">
    <source>
        <dbReference type="ARBA" id="ARBA00022692"/>
    </source>
</evidence>
<dbReference type="InterPro" id="IPR013656">
    <property type="entry name" value="PAS_4"/>
</dbReference>
<evidence type="ECO:0000259" key="19">
    <source>
        <dbReference type="PROSITE" id="PS50113"/>
    </source>
</evidence>
<feature type="domain" description="Histidine kinase" evidence="16">
    <location>
        <begin position="596"/>
        <end position="819"/>
    </location>
</feature>
<keyword evidence="13 15" id="KW-0472">Membrane</keyword>
<dbReference type="Pfam" id="PF00512">
    <property type="entry name" value="HisKA"/>
    <property type="match status" value="1"/>
</dbReference>
<dbReference type="InterPro" id="IPR036890">
    <property type="entry name" value="HATPase_C_sf"/>
</dbReference>
<dbReference type="GO" id="GO:0005524">
    <property type="term" value="F:ATP binding"/>
    <property type="evidence" value="ECO:0007669"/>
    <property type="project" value="UniProtKB-KW"/>
</dbReference>
<feature type="transmembrane region" description="Helical" evidence="15">
    <location>
        <begin position="12"/>
        <end position="31"/>
    </location>
</feature>
<evidence type="ECO:0000256" key="4">
    <source>
        <dbReference type="ARBA" id="ARBA00022475"/>
    </source>
</evidence>
<feature type="modified residue" description="4-aspartylphosphate" evidence="14">
    <location>
        <position position="890"/>
    </location>
</feature>
<feature type="domain" description="Response regulatory" evidence="17">
    <location>
        <begin position="839"/>
        <end position="955"/>
    </location>
</feature>
<feature type="domain" description="PAC" evidence="19">
    <location>
        <begin position="285"/>
        <end position="338"/>
    </location>
</feature>
<dbReference type="SMART" id="SM00086">
    <property type="entry name" value="PAC"/>
    <property type="match status" value="2"/>
</dbReference>
<keyword evidence="8" id="KW-0547">Nucleotide-binding</keyword>
<comment type="caution">
    <text evidence="20">The sequence shown here is derived from an EMBL/GenBank/DDBJ whole genome shotgun (WGS) entry which is preliminary data.</text>
</comment>
<dbReference type="InterPro" id="IPR001789">
    <property type="entry name" value="Sig_transdc_resp-reg_receiver"/>
</dbReference>
<dbReference type="InterPro" id="IPR000014">
    <property type="entry name" value="PAS"/>
</dbReference>
<keyword evidence="11 15" id="KW-1133">Transmembrane helix</keyword>
<dbReference type="PRINTS" id="PR00344">
    <property type="entry name" value="BCTRLSENSOR"/>
</dbReference>
<evidence type="ECO:0000259" key="18">
    <source>
        <dbReference type="PROSITE" id="PS50112"/>
    </source>
</evidence>
<dbReference type="SUPFAM" id="SSF52172">
    <property type="entry name" value="CheY-like"/>
    <property type="match status" value="1"/>
</dbReference>
<dbReference type="SMART" id="SM00388">
    <property type="entry name" value="HisKA"/>
    <property type="match status" value="1"/>
</dbReference>
<dbReference type="SUPFAM" id="SSF47384">
    <property type="entry name" value="Homodimeric domain of signal transducing histidine kinase"/>
    <property type="match status" value="1"/>
</dbReference>
<dbReference type="SMART" id="SM00387">
    <property type="entry name" value="HATPase_c"/>
    <property type="match status" value="1"/>
</dbReference>
<dbReference type="PROSITE" id="PS50112">
    <property type="entry name" value="PAS"/>
    <property type="match status" value="1"/>
</dbReference>
<evidence type="ECO:0000256" key="14">
    <source>
        <dbReference type="PROSITE-ProRule" id="PRU00169"/>
    </source>
</evidence>
<keyword evidence="7 15" id="KW-0812">Transmembrane</keyword>
<keyword evidence="10" id="KW-0067">ATP-binding</keyword>
<dbReference type="Pfam" id="PF00072">
    <property type="entry name" value="Response_reg"/>
    <property type="match status" value="1"/>
</dbReference>
<dbReference type="InterPro" id="IPR004358">
    <property type="entry name" value="Sig_transdc_His_kin-like_C"/>
</dbReference>
<protein>
    <recommendedName>
        <fullName evidence="3">histidine kinase</fullName>
        <ecNumber evidence="3">2.7.13.3</ecNumber>
    </recommendedName>
</protein>
<dbReference type="InterPro" id="IPR036097">
    <property type="entry name" value="HisK_dim/P_sf"/>
</dbReference>
<keyword evidence="4" id="KW-1003">Cell membrane</keyword>
<evidence type="ECO:0000256" key="1">
    <source>
        <dbReference type="ARBA" id="ARBA00000085"/>
    </source>
</evidence>
<feature type="transmembrane region" description="Helical" evidence="15">
    <location>
        <begin position="182"/>
        <end position="201"/>
    </location>
</feature>
<dbReference type="SUPFAM" id="SSF55785">
    <property type="entry name" value="PYP-like sensor domain (PAS domain)"/>
    <property type="match status" value="3"/>
</dbReference>
<evidence type="ECO:0000259" key="17">
    <source>
        <dbReference type="PROSITE" id="PS50110"/>
    </source>
</evidence>
<dbReference type="Gene3D" id="3.30.450.20">
    <property type="entry name" value="PAS domain"/>
    <property type="match status" value="3"/>
</dbReference>
<keyword evidence="5 14" id="KW-0597">Phosphoprotein</keyword>
<dbReference type="PROSITE" id="PS50110">
    <property type="entry name" value="RESPONSE_REGULATORY"/>
    <property type="match status" value="1"/>
</dbReference>
<proteinExistence type="predicted"/>
<keyword evidence="9" id="KW-0418">Kinase</keyword>
<comment type="catalytic activity">
    <reaction evidence="1">
        <text>ATP + protein L-histidine = ADP + protein N-phospho-L-histidine.</text>
        <dbReference type="EC" id="2.7.13.3"/>
    </reaction>
</comment>
<evidence type="ECO:0000256" key="6">
    <source>
        <dbReference type="ARBA" id="ARBA00022679"/>
    </source>
</evidence>
<dbReference type="InterPro" id="IPR005467">
    <property type="entry name" value="His_kinase_dom"/>
</dbReference>
<comment type="subcellular location">
    <subcellularLocation>
        <location evidence="2">Cell membrane</location>
        <topology evidence="2">Multi-pass membrane protein</topology>
    </subcellularLocation>
</comment>
<evidence type="ECO:0000313" key="20">
    <source>
        <dbReference type="EMBL" id="GFO67057.1"/>
    </source>
</evidence>
<dbReference type="PROSITE" id="PS50109">
    <property type="entry name" value="HIS_KIN"/>
    <property type="match status" value="1"/>
</dbReference>
<dbReference type="AlphaFoldDB" id="A0A6V8N5G0"/>
<dbReference type="InterPro" id="IPR011006">
    <property type="entry name" value="CheY-like_superfamily"/>
</dbReference>
<dbReference type="SUPFAM" id="SSF103190">
    <property type="entry name" value="Sensory domain-like"/>
    <property type="match status" value="1"/>
</dbReference>
<dbReference type="PANTHER" id="PTHR43065:SF42">
    <property type="entry name" value="TWO-COMPONENT SENSOR PPRA"/>
    <property type="match status" value="1"/>
</dbReference>
<dbReference type="Proteomes" id="UP000587586">
    <property type="component" value="Unassembled WGS sequence"/>
</dbReference>
<evidence type="ECO:0000256" key="15">
    <source>
        <dbReference type="SAM" id="Phobius"/>
    </source>
</evidence>
<gene>
    <name evidence="20" type="ORF">GMLC_06360</name>
</gene>
<accession>A0A6V8N5G0</accession>
<dbReference type="SMART" id="SM00091">
    <property type="entry name" value="PAS"/>
    <property type="match status" value="3"/>
</dbReference>
<dbReference type="PANTHER" id="PTHR43065">
    <property type="entry name" value="SENSOR HISTIDINE KINASE"/>
    <property type="match status" value="1"/>
</dbReference>
<dbReference type="GO" id="GO:0005886">
    <property type="term" value="C:plasma membrane"/>
    <property type="evidence" value="ECO:0007669"/>
    <property type="project" value="UniProtKB-SubCell"/>
</dbReference>
<dbReference type="Pfam" id="PF02518">
    <property type="entry name" value="HATPase_c"/>
    <property type="match status" value="1"/>
</dbReference>
<dbReference type="InterPro" id="IPR000700">
    <property type="entry name" value="PAS-assoc_C"/>
</dbReference>
<dbReference type="InterPro" id="IPR029151">
    <property type="entry name" value="Sensor-like_sf"/>
</dbReference>
<dbReference type="InterPro" id="IPR033463">
    <property type="entry name" value="sCache_3"/>
</dbReference>
<dbReference type="EMBL" id="BLXZ01000001">
    <property type="protein sequence ID" value="GFO67057.1"/>
    <property type="molecule type" value="Genomic_DNA"/>
</dbReference>
<dbReference type="Pfam" id="PF08448">
    <property type="entry name" value="PAS_4"/>
    <property type="match status" value="1"/>
</dbReference>
<evidence type="ECO:0000256" key="8">
    <source>
        <dbReference type="ARBA" id="ARBA00022741"/>
    </source>
</evidence>
<dbReference type="SUPFAM" id="SSF55874">
    <property type="entry name" value="ATPase domain of HSP90 chaperone/DNA topoisomerase II/histidine kinase"/>
    <property type="match status" value="1"/>
</dbReference>
<dbReference type="NCBIfam" id="TIGR00229">
    <property type="entry name" value="sensory_box"/>
    <property type="match status" value="2"/>
</dbReference>
<dbReference type="CDD" id="cd00082">
    <property type="entry name" value="HisKA"/>
    <property type="match status" value="1"/>
</dbReference>
<keyword evidence="12" id="KW-0902">Two-component regulatory system</keyword>
<dbReference type="InterPro" id="IPR003594">
    <property type="entry name" value="HATPase_dom"/>
</dbReference>
<organism evidence="20 21">
    <name type="scientific">Geomonas limicola</name>
    <dbReference type="NCBI Taxonomy" id="2740186"/>
    <lineage>
        <taxon>Bacteria</taxon>
        <taxon>Pseudomonadati</taxon>
        <taxon>Thermodesulfobacteriota</taxon>
        <taxon>Desulfuromonadia</taxon>
        <taxon>Geobacterales</taxon>
        <taxon>Geobacteraceae</taxon>
        <taxon>Geomonas</taxon>
    </lineage>
</organism>
<sequence>MKFRLRYPLINALVVVVAITSSTVLFLSQLYRHAVTDAQHEQEERLKAFRVLLLEKGNSFSVHDGKLWVGSYQLSGDNTLPDRVREVFGGTATIFHGDVRVATNVPTADGRRALGTKLIGPPHDALFKRGERYLGEALLFGEPYYTAYDPLKDRTGQVIGAIYVGMKKSEIFELYNNLKTQVVISCVLLNVLFICFSLFFMRLRNESARALEMRDWKMKAILNNIPDMAWIKDREGRFLAVNRAFADACSRTPEELVGLSDLDIWPRELAEAYRTDDLEVMKSGRSRQVEEQLAGTGGLVWLETIKTPIFGARGEIVGTTGIARDISQRRLAEEELRFTRYSVEWSPDGIGWVAQDGNLVFANESLCRIFSATPEEVATLTIFDLVPEYTPEFWQKRWNLLEDEGPQSTELLALDRKGRRIPIEVSSSLLMYHGRGLVCSFIRDISERKQFEEKNQQALSILSATLESIVDGILVLDLEKQVVMYNRKYPDLMGIPDSVLAQGYQAMLDQVLQEIKDPIGFQQQLTEQMAHPEQLSTILMEFIDGRIVERVACPHLIGDRVAGIVLNFRDITMQRRVENHLRNSQRVEALATLTGGIAHDFNNRLTAIIGYGSLIKSEAGLSAQLTGYLDLLVTSAERAADLTRGLLAYSRKQDLNPVLLDLNQLIKDAEKFFPPILGENIELRLELCREMTLVQADQGQLEQVLFNLIGNARDAMAGMGRLTVATGRASVSEEFIQTQGYGKSGDYAILSITDSGCGMGAGTLEKIFEPFFTTKEVGKGTGLGLSIVFGIVKQHNGFINVVSEPGVGTTFWIYLPLARGTVQAAVAPTENLHQGRGETILLVEDDAEVRSLFREVLVHHGYQVIEAVDGADGIKTFRERGVAIDMLVLDVIMPRKNGWEAFNEIRKLRSDVKALFISGYTYDIINKSGLAMQGLHLLEKPVSPALLLRKLRELLE</sequence>
<dbReference type="Gene3D" id="3.40.50.2300">
    <property type="match status" value="1"/>
</dbReference>
<feature type="domain" description="PAS" evidence="18">
    <location>
        <begin position="214"/>
        <end position="292"/>
    </location>
</feature>
<keyword evidence="21" id="KW-1185">Reference proteome</keyword>
<dbReference type="Gene3D" id="3.30.565.10">
    <property type="entry name" value="Histidine kinase-like ATPase, C-terminal domain"/>
    <property type="match status" value="1"/>
</dbReference>
<dbReference type="Pfam" id="PF17202">
    <property type="entry name" value="sCache_3_3"/>
    <property type="match status" value="1"/>
</dbReference>
<evidence type="ECO:0000256" key="3">
    <source>
        <dbReference type="ARBA" id="ARBA00012438"/>
    </source>
</evidence>
<dbReference type="Pfam" id="PF13426">
    <property type="entry name" value="PAS_9"/>
    <property type="match status" value="1"/>
</dbReference>
<name>A0A6V8N5G0_9BACT</name>
<evidence type="ECO:0000256" key="2">
    <source>
        <dbReference type="ARBA" id="ARBA00004651"/>
    </source>
</evidence>
<dbReference type="CDD" id="cd00130">
    <property type="entry name" value="PAS"/>
    <property type="match status" value="2"/>
</dbReference>
<evidence type="ECO:0000256" key="11">
    <source>
        <dbReference type="ARBA" id="ARBA00022989"/>
    </source>
</evidence>